<dbReference type="Pfam" id="PF00328">
    <property type="entry name" value="His_Phos_2"/>
    <property type="match status" value="1"/>
</dbReference>
<dbReference type="PANTHER" id="PTHR11567">
    <property type="entry name" value="ACID PHOSPHATASE-RELATED"/>
    <property type="match status" value="1"/>
</dbReference>
<dbReference type="PROSITE" id="PS00778">
    <property type="entry name" value="HIS_ACID_PHOSPHAT_2"/>
    <property type="match status" value="1"/>
</dbReference>
<dbReference type="GO" id="GO:0003993">
    <property type="term" value="F:acid phosphatase activity"/>
    <property type="evidence" value="ECO:0007669"/>
    <property type="project" value="UniProtKB-EC"/>
</dbReference>
<keyword evidence="3" id="KW-1133">Transmembrane helix</keyword>
<accession>A0A914CEW9</accession>
<dbReference type="Pfam" id="PF01683">
    <property type="entry name" value="EB"/>
    <property type="match status" value="1"/>
</dbReference>
<dbReference type="CDD" id="cd07061">
    <property type="entry name" value="HP_HAP_like"/>
    <property type="match status" value="1"/>
</dbReference>
<organism evidence="5 6">
    <name type="scientific">Acrobeloides nanus</name>
    <dbReference type="NCBI Taxonomy" id="290746"/>
    <lineage>
        <taxon>Eukaryota</taxon>
        <taxon>Metazoa</taxon>
        <taxon>Ecdysozoa</taxon>
        <taxon>Nematoda</taxon>
        <taxon>Chromadorea</taxon>
        <taxon>Rhabditida</taxon>
        <taxon>Tylenchina</taxon>
        <taxon>Cephalobomorpha</taxon>
        <taxon>Cephaloboidea</taxon>
        <taxon>Cephalobidae</taxon>
        <taxon>Acrobeloides</taxon>
    </lineage>
</organism>
<dbReference type="InterPro" id="IPR033379">
    <property type="entry name" value="Acid_Pase_AS"/>
</dbReference>
<evidence type="ECO:0000256" key="3">
    <source>
        <dbReference type="SAM" id="Phobius"/>
    </source>
</evidence>
<keyword evidence="5" id="KW-1185">Reference proteome</keyword>
<dbReference type="SUPFAM" id="SSF53254">
    <property type="entry name" value="Phosphoglycerate mutase-like"/>
    <property type="match status" value="1"/>
</dbReference>
<dbReference type="WBParaSite" id="ACRNAN_Path_920.g3548.t1">
    <property type="protein sequence ID" value="ACRNAN_Path_920.g3548.t1"/>
    <property type="gene ID" value="ACRNAN_Path_920.g3548"/>
</dbReference>
<comment type="similarity">
    <text evidence="2">Belongs to the histidine acid phosphatase family.</text>
</comment>
<evidence type="ECO:0000313" key="5">
    <source>
        <dbReference type="Proteomes" id="UP000887540"/>
    </source>
</evidence>
<reference evidence="6" key="1">
    <citation type="submission" date="2022-11" db="UniProtKB">
        <authorList>
            <consortium name="WormBaseParasite"/>
        </authorList>
    </citation>
    <scope>IDENTIFICATION</scope>
</reference>
<evidence type="ECO:0000259" key="4">
    <source>
        <dbReference type="Pfam" id="PF01683"/>
    </source>
</evidence>
<evidence type="ECO:0000256" key="2">
    <source>
        <dbReference type="ARBA" id="ARBA00005375"/>
    </source>
</evidence>
<proteinExistence type="inferred from homology"/>
<dbReference type="InterPro" id="IPR029033">
    <property type="entry name" value="His_PPase_superfam"/>
</dbReference>
<protein>
    <submittedName>
        <fullName evidence="6">EB domain-containing protein</fullName>
    </submittedName>
</protein>
<name>A0A914CEW9_9BILA</name>
<feature type="domain" description="EB" evidence="4">
    <location>
        <begin position="10"/>
        <end position="60"/>
    </location>
</feature>
<comment type="catalytic activity">
    <reaction evidence="1">
        <text>a phosphate monoester + H2O = an alcohol + phosphate</text>
        <dbReference type="Rhea" id="RHEA:15017"/>
        <dbReference type="ChEBI" id="CHEBI:15377"/>
        <dbReference type="ChEBI" id="CHEBI:30879"/>
        <dbReference type="ChEBI" id="CHEBI:43474"/>
        <dbReference type="ChEBI" id="CHEBI:67140"/>
        <dbReference type="EC" id="3.1.3.2"/>
    </reaction>
</comment>
<dbReference type="InterPro" id="IPR050645">
    <property type="entry name" value="Histidine_acid_phosphatase"/>
</dbReference>
<dbReference type="AlphaFoldDB" id="A0A914CEW9"/>
<dbReference type="InterPro" id="IPR000560">
    <property type="entry name" value="His_Pase_clade-2"/>
</dbReference>
<dbReference type="InterPro" id="IPR006149">
    <property type="entry name" value="EB_dom"/>
</dbReference>
<keyword evidence="3" id="KW-0472">Membrane</keyword>
<evidence type="ECO:0000313" key="6">
    <source>
        <dbReference type="WBParaSite" id="ACRNAN_Path_920.g3548.t1"/>
    </source>
</evidence>
<dbReference type="Proteomes" id="UP000887540">
    <property type="component" value="Unplaced"/>
</dbReference>
<dbReference type="Gene3D" id="3.40.50.1240">
    <property type="entry name" value="Phosphoglycerate mutase-like"/>
    <property type="match status" value="1"/>
</dbReference>
<evidence type="ECO:0000256" key="1">
    <source>
        <dbReference type="ARBA" id="ARBA00000032"/>
    </source>
</evidence>
<keyword evidence="3" id="KW-0812">Transmembrane</keyword>
<sequence>MFCGSGVCSCLSDFVAISGYCWPKVNPGESGCIEDLQCEAVWPAARCSLAGMCECPPKTASHPEDHHLPNWVNQTIKDEIWRLYDLCCTFLYSTNILARLRAGPLFAEILNRMKSKVQNTLDSREKFYAYSAHDTSVASILAAFGIFPEAFPLYATLVLVEMHQKEGQNIVRIFYKNETDQPEMFEYEIPGCKTPCTLEKLEEVRKHVIPLNWESECGLVNWYDIEADTYLYIIVILSLVCILLTLQMVNMTLANRRFHKALKGGYKSQSRRRLLDVEEEDPYPE</sequence>
<feature type="transmembrane region" description="Helical" evidence="3">
    <location>
        <begin position="230"/>
        <end position="253"/>
    </location>
</feature>
<dbReference type="PANTHER" id="PTHR11567:SF210">
    <property type="entry name" value="ACID PHOSPHATASE 5-RELATED"/>
    <property type="match status" value="1"/>
</dbReference>